<feature type="domain" description="COMM" evidence="2">
    <location>
        <begin position="128"/>
        <end position="195"/>
    </location>
</feature>
<evidence type="ECO:0000313" key="3">
    <source>
        <dbReference type="EMBL" id="KAK1345226.1"/>
    </source>
</evidence>
<dbReference type="InterPro" id="IPR017920">
    <property type="entry name" value="COMM"/>
</dbReference>
<dbReference type="InterPro" id="IPR047155">
    <property type="entry name" value="COMMD4/6/7/8"/>
</dbReference>
<protein>
    <recommendedName>
        <fullName evidence="2">COMM domain-containing protein</fullName>
    </recommendedName>
</protein>
<dbReference type="Pfam" id="PF22838">
    <property type="entry name" value="COMMD8_HN"/>
    <property type="match status" value="1"/>
</dbReference>
<comment type="caution">
    <text evidence="3">The sequence shown here is derived from an EMBL/GenBank/DDBJ whole genome shotgun (WGS) entry which is preliminary data.</text>
</comment>
<organism evidence="3 4">
    <name type="scientific">Cnephaeus nilssonii</name>
    <name type="common">Northern bat</name>
    <name type="synonym">Eptesicus nilssonii</name>
    <dbReference type="NCBI Taxonomy" id="3371016"/>
    <lineage>
        <taxon>Eukaryota</taxon>
        <taxon>Metazoa</taxon>
        <taxon>Chordata</taxon>
        <taxon>Craniata</taxon>
        <taxon>Vertebrata</taxon>
        <taxon>Euteleostomi</taxon>
        <taxon>Mammalia</taxon>
        <taxon>Eutheria</taxon>
        <taxon>Laurasiatheria</taxon>
        <taxon>Chiroptera</taxon>
        <taxon>Yangochiroptera</taxon>
        <taxon>Vespertilionidae</taxon>
        <taxon>Cnephaeus</taxon>
    </lineage>
</organism>
<dbReference type="Pfam" id="PF07258">
    <property type="entry name" value="COMM_domain"/>
    <property type="match status" value="1"/>
</dbReference>
<dbReference type="AlphaFoldDB" id="A0AA40LT34"/>
<reference evidence="3" key="1">
    <citation type="submission" date="2023-06" db="EMBL/GenBank/DDBJ databases">
        <title>Reference genome for the Northern bat (Eptesicus nilssonii), a most northern bat species.</title>
        <authorList>
            <person name="Laine V.N."/>
            <person name="Pulliainen A.T."/>
            <person name="Lilley T.M."/>
        </authorList>
    </citation>
    <scope>NUCLEOTIDE SEQUENCE</scope>
    <source>
        <strain evidence="3">BLF_Eptnil</strain>
        <tissue evidence="3">Kidney</tissue>
    </source>
</reference>
<evidence type="ECO:0000259" key="2">
    <source>
        <dbReference type="PROSITE" id="PS51269"/>
    </source>
</evidence>
<sequence length="246" mass="27853">MLTGGFVSNPGQDKSGTEPTLYRKEELDFKIGRNDFHLTVAGIGARGPHLYQTFTPLLQTTGNCNILEDITEVFKAVVLIKVYVIKKSQQLNKLNSFHQEAIMKCLKTRKDEIKQAPSEEIVGISSAQLQDFDWQLKLALSIDKIATLQMPLFNLHLHVKENGGVKPYSVGRSEEELQNLEMSWQQLIRQVMQMKKDKQISSNSNRKIKTPNSNAASNSTNETIYEADDIIEGKTMDTTQINIVYY</sequence>
<accession>A0AA40LT34</accession>
<dbReference type="PROSITE" id="PS51269">
    <property type="entry name" value="COMM"/>
    <property type="match status" value="1"/>
</dbReference>
<dbReference type="PANTHER" id="PTHR16231">
    <property type="entry name" value="COMM DOMAIN-CONTAINING PROTEIN 4-8 FAMILY MEMBER"/>
    <property type="match status" value="1"/>
</dbReference>
<keyword evidence="4" id="KW-1185">Reference proteome</keyword>
<dbReference type="Proteomes" id="UP001177744">
    <property type="component" value="Unassembled WGS sequence"/>
</dbReference>
<evidence type="ECO:0000313" key="4">
    <source>
        <dbReference type="Proteomes" id="UP001177744"/>
    </source>
</evidence>
<dbReference type="InterPro" id="IPR055184">
    <property type="entry name" value="COMMD8_HN"/>
</dbReference>
<name>A0AA40LT34_CNENI</name>
<feature type="region of interest" description="Disordered" evidence="1">
    <location>
        <begin position="199"/>
        <end position="221"/>
    </location>
</feature>
<dbReference type="PANTHER" id="PTHR16231:SF0">
    <property type="entry name" value="COMM DOMAIN-CONTAINING PROTEIN 8"/>
    <property type="match status" value="1"/>
</dbReference>
<proteinExistence type="predicted"/>
<evidence type="ECO:0000256" key="1">
    <source>
        <dbReference type="SAM" id="MobiDB-lite"/>
    </source>
</evidence>
<gene>
    <name evidence="3" type="ORF">QTO34_013936</name>
</gene>
<dbReference type="EMBL" id="JAULJE010000003">
    <property type="protein sequence ID" value="KAK1345226.1"/>
    <property type="molecule type" value="Genomic_DNA"/>
</dbReference>